<dbReference type="EMBL" id="JBHTAJ010000081">
    <property type="protein sequence ID" value="MFC7183902.1"/>
    <property type="molecule type" value="Genomic_DNA"/>
</dbReference>
<keyword evidence="2" id="KW-1185">Reference proteome</keyword>
<reference evidence="2" key="1">
    <citation type="journal article" date="2019" name="Int. J. Syst. Evol. Microbiol.">
        <title>The Global Catalogue of Microorganisms (GCM) 10K type strain sequencing project: providing services to taxonomists for standard genome sequencing and annotation.</title>
        <authorList>
            <consortium name="The Broad Institute Genomics Platform"/>
            <consortium name="The Broad Institute Genome Sequencing Center for Infectious Disease"/>
            <person name="Wu L."/>
            <person name="Ma J."/>
        </authorList>
    </citation>
    <scope>NUCLEOTIDE SEQUENCE [LARGE SCALE GENOMIC DNA]</scope>
    <source>
        <strain evidence="2">CGMCC 1.12859</strain>
    </source>
</reference>
<gene>
    <name evidence="1" type="ORF">ACFQMG_30580</name>
</gene>
<sequence length="176" mass="19624">MAGQHDGGLYPYRIRGRERSGLVVWVNGTDGSDDRVLTEPGTDGPRVPIFVTGRQATARLRRGGLALETPEYHTLELERVQHWLADPARRRPPWGEVLCAWNFFEDLARGLSPESGTAVADLLPAQGPVHDSAYHAIFEAPPDRRWTPAEQRAVIDLLTAGTALWNTCPIVRNPRW</sequence>
<organism evidence="1 2">
    <name type="scientific">Kitasatospora paranensis</name>
    <dbReference type="NCBI Taxonomy" id="258053"/>
    <lineage>
        <taxon>Bacteria</taxon>
        <taxon>Bacillati</taxon>
        <taxon>Actinomycetota</taxon>
        <taxon>Actinomycetes</taxon>
        <taxon>Kitasatosporales</taxon>
        <taxon>Streptomycetaceae</taxon>
        <taxon>Kitasatospora</taxon>
    </lineage>
</organism>
<dbReference type="Proteomes" id="UP001596435">
    <property type="component" value="Unassembled WGS sequence"/>
</dbReference>
<proteinExistence type="predicted"/>
<accession>A0ABW2G6S9</accession>
<name>A0ABW2G6S9_9ACTN</name>
<evidence type="ECO:0000313" key="2">
    <source>
        <dbReference type="Proteomes" id="UP001596435"/>
    </source>
</evidence>
<dbReference type="RefSeq" id="WP_345704487.1">
    <property type="nucleotide sequence ID" value="NZ_BAABKV010000001.1"/>
</dbReference>
<evidence type="ECO:0000313" key="1">
    <source>
        <dbReference type="EMBL" id="MFC7183902.1"/>
    </source>
</evidence>
<protein>
    <submittedName>
        <fullName evidence="1">Uncharacterized protein</fullName>
    </submittedName>
</protein>
<comment type="caution">
    <text evidence="1">The sequence shown here is derived from an EMBL/GenBank/DDBJ whole genome shotgun (WGS) entry which is preliminary data.</text>
</comment>